<evidence type="ECO:0000256" key="5">
    <source>
        <dbReference type="ARBA" id="ARBA00023136"/>
    </source>
</evidence>
<keyword evidence="8" id="KW-1185">Reference proteome</keyword>
<comment type="subcellular location">
    <subcellularLocation>
        <location evidence="1">Cell membrane</location>
        <topology evidence="1">Multi-pass membrane protein</topology>
    </subcellularLocation>
</comment>
<keyword evidence="4 6" id="KW-1133">Transmembrane helix</keyword>
<evidence type="ECO:0000256" key="4">
    <source>
        <dbReference type="ARBA" id="ARBA00022989"/>
    </source>
</evidence>
<feature type="transmembrane region" description="Helical" evidence="6">
    <location>
        <begin position="120"/>
        <end position="142"/>
    </location>
</feature>
<feature type="transmembrane region" description="Helical" evidence="6">
    <location>
        <begin position="36"/>
        <end position="56"/>
    </location>
</feature>
<gene>
    <name evidence="7" type="ORF">KX01_893</name>
</gene>
<dbReference type="OrthoDB" id="581870at2"/>
<keyword evidence="3 6" id="KW-0812">Transmembrane</keyword>
<evidence type="ECO:0000256" key="2">
    <source>
        <dbReference type="ARBA" id="ARBA00022475"/>
    </source>
</evidence>
<feature type="transmembrane region" description="Helical" evidence="6">
    <location>
        <begin position="68"/>
        <end position="89"/>
    </location>
</feature>
<dbReference type="PANTHER" id="PTHR30086:SF19">
    <property type="entry name" value="THREONINE EFFLUX PROTEIN"/>
    <property type="match status" value="1"/>
</dbReference>
<keyword evidence="2" id="KW-1003">Cell membrane</keyword>
<dbReference type="InterPro" id="IPR001123">
    <property type="entry name" value="LeuE-type"/>
</dbReference>
<name>A0A1J0KUH6_9GAMM</name>
<dbReference type="STRING" id="1542390.KX01_893"/>
<feature type="transmembrane region" description="Helical" evidence="6">
    <location>
        <begin position="6"/>
        <end position="24"/>
    </location>
</feature>
<dbReference type="GO" id="GO:0005886">
    <property type="term" value="C:plasma membrane"/>
    <property type="evidence" value="ECO:0007669"/>
    <property type="project" value="UniProtKB-SubCell"/>
</dbReference>
<feature type="transmembrane region" description="Helical" evidence="6">
    <location>
        <begin position="191"/>
        <end position="212"/>
    </location>
</feature>
<protein>
    <submittedName>
        <fullName evidence="7">LysE type translocator family protein</fullName>
    </submittedName>
</protein>
<dbReference type="GO" id="GO:0015171">
    <property type="term" value="F:amino acid transmembrane transporter activity"/>
    <property type="evidence" value="ECO:0007669"/>
    <property type="project" value="TreeGrafter"/>
</dbReference>
<evidence type="ECO:0000256" key="3">
    <source>
        <dbReference type="ARBA" id="ARBA00022692"/>
    </source>
</evidence>
<feature type="transmembrane region" description="Helical" evidence="6">
    <location>
        <begin position="154"/>
        <end position="175"/>
    </location>
</feature>
<reference evidence="8" key="1">
    <citation type="submission" date="2014-10" db="EMBL/GenBank/DDBJ databases">
        <authorList>
            <person name="Kuske C.R."/>
            <person name="Challacombe J.F."/>
            <person name="Daligault H.E."/>
            <person name="Davenport K.W."/>
            <person name="Johnson S.L."/>
            <person name="Siddaramappa S."/>
            <person name="Petersen J.M."/>
        </authorList>
    </citation>
    <scope>NUCLEOTIDE SEQUENCE [LARGE SCALE GENOMIC DNA]</scope>
    <source>
        <strain evidence="8">CA97-1460</strain>
    </source>
</reference>
<proteinExistence type="predicted"/>
<sequence length="213" mass="24106">MLIFLSIIVLHISCLILPGPDFFVTISNSIKYGYRYGTITALGIGLGILLNSFITYWLGSFLQHQQPWLFKIIILIGVSYLIYIAINLFKNVFSKDDTSSNSKTHVNNLQNFNNITKKKVFLMGAFTNLANVKAIIFFSSMLSLVEELSNTGVLAIWLMIALLTVLWFMIVAIFFGNDKLRGTFFKQLKKIEFVSGCFISIFSVIILVELFIS</sequence>
<evidence type="ECO:0000313" key="8">
    <source>
        <dbReference type="Proteomes" id="UP000182521"/>
    </source>
</evidence>
<dbReference type="RefSeq" id="WP_071663831.1">
    <property type="nucleotide sequence ID" value="NZ_CP009654.1"/>
</dbReference>
<dbReference type="Pfam" id="PF01810">
    <property type="entry name" value="LysE"/>
    <property type="match status" value="1"/>
</dbReference>
<accession>A0A1J0KUH6</accession>
<dbReference type="PANTHER" id="PTHR30086">
    <property type="entry name" value="ARGININE EXPORTER PROTEIN ARGO"/>
    <property type="match status" value="1"/>
</dbReference>
<keyword evidence="5 6" id="KW-0472">Membrane</keyword>
<dbReference type="KEGG" id="frc:KX01_893"/>
<evidence type="ECO:0000313" key="7">
    <source>
        <dbReference type="EMBL" id="APC97421.1"/>
    </source>
</evidence>
<dbReference type="EMBL" id="CP009654">
    <property type="protein sequence ID" value="APC97421.1"/>
    <property type="molecule type" value="Genomic_DNA"/>
</dbReference>
<organism evidence="7 8">
    <name type="scientific">Francisella frigiditurris</name>
    <dbReference type="NCBI Taxonomy" id="1542390"/>
    <lineage>
        <taxon>Bacteria</taxon>
        <taxon>Pseudomonadati</taxon>
        <taxon>Pseudomonadota</taxon>
        <taxon>Gammaproteobacteria</taxon>
        <taxon>Thiotrichales</taxon>
        <taxon>Francisellaceae</taxon>
        <taxon>Francisella</taxon>
    </lineage>
</organism>
<evidence type="ECO:0000256" key="6">
    <source>
        <dbReference type="SAM" id="Phobius"/>
    </source>
</evidence>
<evidence type="ECO:0000256" key="1">
    <source>
        <dbReference type="ARBA" id="ARBA00004651"/>
    </source>
</evidence>
<dbReference type="AlphaFoldDB" id="A0A1J0KUH6"/>
<dbReference type="Proteomes" id="UP000182521">
    <property type="component" value="Chromosome"/>
</dbReference>